<dbReference type="AlphaFoldDB" id="A0A1W6LLJ0"/>
<dbReference type="InterPro" id="IPR014331">
    <property type="entry name" value="RNA_pol_sigma70_ECF_RHOBA"/>
</dbReference>
<organism evidence="6 7">
    <name type="scientific">Sedimentisphaera salicampi</name>
    <dbReference type="NCBI Taxonomy" id="1941349"/>
    <lineage>
        <taxon>Bacteria</taxon>
        <taxon>Pseudomonadati</taxon>
        <taxon>Planctomycetota</taxon>
        <taxon>Phycisphaerae</taxon>
        <taxon>Sedimentisphaerales</taxon>
        <taxon>Sedimentisphaeraceae</taxon>
        <taxon>Sedimentisphaera</taxon>
    </lineage>
</organism>
<feature type="domain" description="RNA polymerase sigma-70 region 2" evidence="5">
    <location>
        <begin position="14"/>
        <end position="79"/>
    </location>
</feature>
<dbReference type="STRING" id="1941349.STSP1_01000"/>
<keyword evidence="3" id="KW-0731">Sigma factor</keyword>
<dbReference type="Gene3D" id="1.10.10.10">
    <property type="entry name" value="Winged helix-like DNA-binding domain superfamily/Winged helix DNA-binding domain"/>
    <property type="match status" value="1"/>
</dbReference>
<name>A0A1W6LLJ0_9BACT</name>
<keyword evidence="7" id="KW-1185">Reference proteome</keyword>
<dbReference type="GO" id="GO:0016987">
    <property type="term" value="F:sigma factor activity"/>
    <property type="evidence" value="ECO:0007669"/>
    <property type="project" value="UniProtKB-KW"/>
</dbReference>
<dbReference type="NCBIfam" id="TIGR02989">
    <property type="entry name" value="Sig-70_gvs1"/>
    <property type="match status" value="1"/>
</dbReference>
<evidence type="ECO:0000313" key="7">
    <source>
        <dbReference type="Proteomes" id="UP000193334"/>
    </source>
</evidence>
<dbReference type="Gene3D" id="1.10.1740.10">
    <property type="match status" value="1"/>
</dbReference>
<dbReference type="InterPro" id="IPR013325">
    <property type="entry name" value="RNA_pol_sigma_r2"/>
</dbReference>
<dbReference type="SUPFAM" id="SSF88659">
    <property type="entry name" value="Sigma3 and sigma4 domains of RNA polymerase sigma factors"/>
    <property type="match status" value="1"/>
</dbReference>
<dbReference type="InterPro" id="IPR036388">
    <property type="entry name" value="WH-like_DNA-bd_sf"/>
</dbReference>
<dbReference type="Pfam" id="PF04542">
    <property type="entry name" value="Sigma70_r2"/>
    <property type="match status" value="1"/>
</dbReference>
<dbReference type="OrthoDB" id="6383365at2"/>
<dbReference type="NCBIfam" id="TIGR02937">
    <property type="entry name" value="sigma70-ECF"/>
    <property type="match status" value="1"/>
</dbReference>
<dbReference type="InterPro" id="IPR039425">
    <property type="entry name" value="RNA_pol_sigma-70-like"/>
</dbReference>
<dbReference type="PANTHER" id="PTHR43133:SF51">
    <property type="entry name" value="RNA POLYMERASE SIGMA FACTOR"/>
    <property type="match status" value="1"/>
</dbReference>
<comment type="similarity">
    <text evidence="1">Belongs to the sigma-70 factor family. ECF subfamily.</text>
</comment>
<dbReference type="RefSeq" id="WP_085755302.1">
    <property type="nucleotide sequence ID" value="NZ_CP021023.1"/>
</dbReference>
<sequence length="173" mass="20438">MLDKVRNIEFVNLLTSNYHRIYNFILSMVPNRTEADDIMQEASIVMMEKFEELKSSDEFLPWAFTIAKFQVLKYLKKKGDRAVLNEKLIRLLSEQSRKRSENLDDWIDALQECVGKLPNFDRELVDMKYNQQCTANEISGHTGLPAPKVYRRIYKIHELLQRCVRFVMGETNK</sequence>
<proteinExistence type="inferred from homology"/>
<dbReference type="SUPFAM" id="SSF88946">
    <property type="entry name" value="Sigma2 domain of RNA polymerase sigma factors"/>
    <property type="match status" value="1"/>
</dbReference>
<dbReference type="GO" id="GO:0006352">
    <property type="term" value="P:DNA-templated transcription initiation"/>
    <property type="evidence" value="ECO:0007669"/>
    <property type="project" value="InterPro"/>
</dbReference>
<protein>
    <submittedName>
        <fullName evidence="6">RNA polymerase sigma factor SigV</fullName>
    </submittedName>
</protein>
<evidence type="ECO:0000313" key="6">
    <source>
        <dbReference type="EMBL" id="ARN56613.1"/>
    </source>
</evidence>
<reference evidence="7" key="1">
    <citation type="submission" date="2017-04" db="EMBL/GenBank/DDBJ databases">
        <title>Comparative genomics and description of representatives of a novel lineage of planctomycetes thriving in anoxic sediments.</title>
        <authorList>
            <person name="Spring S."/>
            <person name="Bunk B."/>
            <person name="Sproer C."/>
        </authorList>
    </citation>
    <scope>NUCLEOTIDE SEQUENCE [LARGE SCALE GENOMIC DNA]</scope>
    <source>
        <strain evidence="7">ST-PulAB-D4</strain>
    </source>
</reference>
<evidence type="ECO:0000256" key="3">
    <source>
        <dbReference type="ARBA" id="ARBA00023082"/>
    </source>
</evidence>
<keyword evidence="4" id="KW-0804">Transcription</keyword>
<dbReference type="PANTHER" id="PTHR43133">
    <property type="entry name" value="RNA POLYMERASE ECF-TYPE SIGMA FACTO"/>
    <property type="match status" value="1"/>
</dbReference>
<accession>A0A1W6LLJ0</accession>
<evidence type="ECO:0000256" key="4">
    <source>
        <dbReference type="ARBA" id="ARBA00023163"/>
    </source>
</evidence>
<gene>
    <name evidence="6" type="primary">sigV_3</name>
    <name evidence="6" type="ORF">STSP1_01000</name>
</gene>
<dbReference type="InterPro" id="IPR007627">
    <property type="entry name" value="RNA_pol_sigma70_r2"/>
</dbReference>
<dbReference type="KEGG" id="pbp:STSP1_01000"/>
<evidence type="ECO:0000256" key="1">
    <source>
        <dbReference type="ARBA" id="ARBA00010641"/>
    </source>
</evidence>
<evidence type="ECO:0000256" key="2">
    <source>
        <dbReference type="ARBA" id="ARBA00023015"/>
    </source>
</evidence>
<keyword evidence="2" id="KW-0805">Transcription regulation</keyword>
<dbReference type="InterPro" id="IPR013324">
    <property type="entry name" value="RNA_pol_sigma_r3/r4-like"/>
</dbReference>
<dbReference type="EMBL" id="CP021023">
    <property type="protein sequence ID" value="ARN56613.1"/>
    <property type="molecule type" value="Genomic_DNA"/>
</dbReference>
<dbReference type="InterPro" id="IPR014284">
    <property type="entry name" value="RNA_pol_sigma-70_dom"/>
</dbReference>
<dbReference type="Proteomes" id="UP000193334">
    <property type="component" value="Chromosome"/>
</dbReference>
<evidence type="ECO:0000259" key="5">
    <source>
        <dbReference type="Pfam" id="PF04542"/>
    </source>
</evidence>